<feature type="signal peptide" evidence="2">
    <location>
        <begin position="1"/>
        <end position="25"/>
    </location>
</feature>
<dbReference type="PANTHER" id="PTHR11461:SF211">
    <property type="entry name" value="GH10112P-RELATED"/>
    <property type="match status" value="1"/>
</dbReference>
<dbReference type="PROSITE" id="PS00284">
    <property type="entry name" value="SERPIN"/>
    <property type="match status" value="1"/>
</dbReference>
<dbReference type="EMBL" id="LGYO01000022">
    <property type="protein sequence ID" value="KNZ41797.1"/>
    <property type="molecule type" value="Genomic_DNA"/>
</dbReference>
<dbReference type="SMART" id="SM00093">
    <property type="entry name" value="SERPIN"/>
    <property type="match status" value="1"/>
</dbReference>
<feature type="domain" description="Serpin" evidence="3">
    <location>
        <begin position="55"/>
        <end position="415"/>
    </location>
</feature>
<gene>
    <name evidence="4" type="ORF">AKG39_09200</name>
</gene>
<evidence type="ECO:0000256" key="1">
    <source>
        <dbReference type="RuleBase" id="RU000411"/>
    </source>
</evidence>
<evidence type="ECO:0000256" key="2">
    <source>
        <dbReference type="SAM" id="SignalP"/>
    </source>
</evidence>
<dbReference type="Gene3D" id="2.30.39.10">
    <property type="entry name" value="Alpha-1-antitrypsin, domain 1"/>
    <property type="match status" value="1"/>
</dbReference>
<dbReference type="STRING" id="52689.AKG39_09200"/>
<dbReference type="AlphaFoldDB" id="A0A0L6U0C9"/>
<dbReference type="CDD" id="cd19588">
    <property type="entry name" value="serpin_miropin-like"/>
    <property type="match status" value="1"/>
</dbReference>
<dbReference type="OrthoDB" id="9764871at2"/>
<evidence type="ECO:0000313" key="4">
    <source>
        <dbReference type="EMBL" id="KNZ41797.1"/>
    </source>
</evidence>
<protein>
    <recommendedName>
        <fullName evidence="3">Serpin domain-containing protein</fullName>
    </recommendedName>
</protein>
<comment type="similarity">
    <text evidence="1">Belongs to the serpin family.</text>
</comment>
<dbReference type="PANTHER" id="PTHR11461">
    <property type="entry name" value="SERINE PROTEASE INHIBITOR, SERPIN"/>
    <property type="match status" value="1"/>
</dbReference>
<feature type="chain" id="PRO_5005567552" description="Serpin domain-containing protein" evidence="2">
    <location>
        <begin position="26"/>
        <end position="417"/>
    </location>
</feature>
<sequence length="417" mass="45932">MKLKKSLIGGLLTACLLLSGCENFSQNTATVPKPEDGILNSFSAPLAARNNDFGFQLYKELNSFDENSMVSPVSIAMALAMTYNGARGETGTAMAETLKIQGVDIETLNRNNLALLYLLSTADPKTTLSIANSLWIGQDVALDPEFVTKVKEFYNATARELDFGDAKAAAVINAWVKKNTQGLIAEIVAPPIDPYAKMFLINAVYFKGEWTHPFKKDLTSDQIFMTEGNQSVTVPMMYQSGSFDYLRGQGFQALRLPYGEEQRLAMYLFLPDENSSLEQFQANLSQENWANWLSLFEKKQGSLLLPKFTMAYETSLNQVLKNMGMGIAFEADTADFTGMIAEGSNEGLHISEVKHKTFIQVDELGTEAAGATSVEMGVTSVPEYDFTLEFNRPFFYAIQDSDTGAILFMGSVADPSK</sequence>
<dbReference type="InterPro" id="IPR042178">
    <property type="entry name" value="Serpin_sf_1"/>
</dbReference>
<dbReference type="InterPro" id="IPR042185">
    <property type="entry name" value="Serpin_sf_2"/>
</dbReference>
<organism evidence="4 5">
    <name type="scientific">Acetobacterium bakii</name>
    <dbReference type="NCBI Taxonomy" id="52689"/>
    <lineage>
        <taxon>Bacteria</taxon>
        <taxon>Bacillati</taxon>
        <taxon>Bacillota</taxon>
        <taxon>Clostridia</taxon>
        <taxon>Eubacteriales</taxon>
        <taxon>Eubacteriaceae</taxon>
        <taxon>Acetobacterium</taxon>
    </lineage>
</organism>
<dbReference type="GO" id="GO:0005615">
    <property type="term" value="C:extracellular space"/>
    <property type="evidence" value="ECO:0007669"/>
    <property type="project" value="InterPro"/>
</dbReference>
<reference evidence="5" key="1">
    <citation type="submission" date="2015-07" db="EMBL/GenBank/DDBJ databases">
        <title>Draft genome sequence of Acetobacterium bakii DSM 8293, a potential psychrophilic chemical producer through syngas fermentation.</title>
        <authorList>
            <person name="Song Y."/>
            <person name="Hwang S."/>
            <person name="Cho B.-K."/>
        </authorList>
    </citation>
    <scope>NUCLEOTIDE SEQUENCE [LARGE SCALE GENOMIC DNA]</scope>
    <source>
        <strain evidence="5">DSM 8239</strain>
    </source>
</reference>
<dbReference type="InterPro" id="IPR000215">
    <property type="entry name" value="Serpin_fam"/>
</dbReference>
<evidence type="ECO:0000259" key="3">
    <source>
        <dbReference type="SMART" id="SM00093"/>
    </source>
</evidence>
<evidence type="ECO:0000313" key="5">
    <source>
        <dbReference type="Proteomes" id="UP000036873"/>
    </source>
</evidence>
<accession>A0A0L6U0C9</accession>
<comment type="caution">
    <text evidence="4">The sequence shown here is derived from an EMBL/GenBank/DDBJ whole genome shotgun (WGS) entry which is preliminary data.</text>
</comment>
<dbReference type="InterPro" id="IPR036186">
    <property type="entry name" value="Serpin_sf"/>
</dbReference>
<dbReference type="InterPro" id="IPR023796">
    <property type="entry name" value="Serpin_dom"/>
</dbReference>
<keyword evidence="5" id="KW-1185">Reference proteome</keyword>
<dbReference type="InterPro" id="IPR023795">
    <property type="entry name" value="Serpin_CS"/>
</dbReference>
<dbReference type="PATRIC" id="fig|52689.4.peg.1047"/>
<proteinExistence type="inferred from homology"/>
<dbReference type="Pfam" id="PF00079">
    <property type="entry name" value="Serpin"/>
    <property type="match status" value="1"/>
</dbReference>
<dbReference type="SUPFAM" id="SSF56574">
    <property type="entry name" value="Serpins"/>
    <property type="match status" value="1"/>
</dbReference>
<keyword evidence="2" id="KW-0732">Signal</keyword>
<dbReference type="RefSeq" id="WP_050740097.1">
    <property type="nucleotide sequence ID" value="NZ_LGYO01000022.1"/>
</dbReference>
<dbReference type="GO" id="GO:0004867">
    <property type="term" value="F:serine-type endopeptidase inhibitor activity"/>
    <property type="evidence" value="ECO:0007669"/>
    <property type="project" value="InterPro"/>
</dbReference>
<dbReference type="Gene3D" id="3.30.497.10">
    <property type="entry name" value="Antithrombin, subunit I, domain 2"/>
    <property type="match status" value="1"/>
</dbReference>
<name>A0A0L6U0C9_9FIRM</name>
<dbReference type="Proteomes" id="UP000036873">
    <property type="component" value="Unassembled WGS sequence"/>
</dbReference>
<dbReference type="PROSITE" id="PS51257">
    <property type="entry name" value="PROKAR_LIPOPROTEIN"/>
    <property type="match status" value="1"/>
</dbReference>